<keyword evidence="3" id="KW-1185">Reference proteome</keyword>
<keyword evidence="1" id="KW-0472">Membrane</keyword>
<evidence type="ECO:0000313" key="3">
    <source>
        <dbReference type="Proteomes" id="UP001438112"/>
    </source>
</evidence>
<protein>
    <recommendedName>
        <fullName evidence="4">Biofilm polysaccharide intercellular adhesin synthesis protein IcaD</fullName>
    </recommendedName>
</protein>
<feature type="transmembrane region" description="Helical" evidence="1">
    <location>
        <begin position="24"/>
        <end position="49"/>
    </location>
</feature>
<dbReference type="RefSeq" id="WP_353317286.1">
    <property type="nucleotide sequence ID" value="NZ_BAABVV010000018.1"/>
</dbReference>
<proteinExistence type="predicted"/>
<comment type="caution">
    <text evidence="2">The sequence shown here is derived from an EMBL/GenBank/DDBJ whole genome shotgun (WGS) entry which is preliminary data.</text>
</comment>
<accession>A0ABP9ZG57</accession>
<keyword evidence="1" id="KW-1133">Transmembrane helix</keyword>
<dbReference type="EMBL" id="BAABVV010000018">
    <property type="protein sequence ID" value="GAA6113785.1"/>
    <property type="molecule type" value="Genomic_DNA"/>
</dbReference>
<organism evidence="2 3">
    <name type="scientific">Apilactobacillus apinorum</name>
    <dbReference type="NCBI Taxonomy" id="1218495"/>
    <lineage>
        <taxon>Bacteria</taxon>
        <taxon>Bacillati</taxon>
        <taxon>Bacillota</taxon>
        <taxon>Bacilli</taxon>
        <taxon>Lactobacillales</taxon>
        <taxon>Lactobacillaceae</taxon>
        <taxon>Apilactobacillus</taxon>
    </lineage>
</organism>
<keyword evidence="1" id="KW-0812">Transmembrane</keyword>
<gene>
    <name evidence="2" type="ORF">AP20H10_01480</name>
</gene>
<evidence type="ECO:0000256" key="1">
    <source>
        <dbReference type="SAM" id="Phobius"/>
    </source>
</evidence>
<name>A0ABP9ZG57_9LACO</name>
<feature type="transmembrane region" description="Helical" evidence="1">
    <location>
        <begin position="69"/>
        <end position="90"/>
    </location>
</feature>
<reference evidence="2 3" key="1">
    <citation type="submission" date="2024-03" db="EMBL/GenBank/DDBJ databases">
        <title>Inconsistent identification of Apilactobacillus kunkeei-related strains obtained by well-developed overall genome related indices.</title>
        <authorList>
            <person name="Maeno S."/>
            <person name="Endo A."/>
        </authorList>
    </citation>
    <scope>NUCLEOTIDE SEQUENCE [LARGE SCALE GENOMIC DNA]</scope>
    <source>
        <strain evidence="2 3">20H-10</strain>
    </source>
</reference>
<evidence type="ECO:0008006" key="4">
    <source>
        <dbReference type="Google" id="ProtNLM"/>
    </source>
</evidence>
<evidence type="ECO:0000313" key="2">
    <source>
        <dbReference type="EMBL" id="GAA6113785.1"/>
    </source>
</evidence>
<dbReference type="Proteomes" id="UP001438112">
    <property type="component" value="Unassembled WGS sequence"/>
</dbReference>
<sequence>MKKNYDKDYETFVIRKKSSLLRQLLHISLFTILWLYVVFVLVVNFAFLFGFYSDDFVSFYLLLNLNYQLYMKLLFAVIFLIAVTAIYSSFRLGYLRRVNKNVK</sequence>